<dbReference type="PROSITE" id="PS00175">
    <property type="entry name" value="PG_MUTASE"/>
    <property type="match status" value="1"/>
</dbReference>
<dbReference type="Pfam" id="PF00300">
    <property type="entry name" value="His_Phos_1"/>
    <property type="match status" value="1"/>
</dbReference>
<dbReference type="SUPFAM" id="SSF53254">
    <property type="entry name" value="Phosphoglycerate mutase-like"/>
    <property type="match status" value="1"/>
</dbReference>
<reference evidence="4" key="1">
    <citation type="submission" date="2018-01" db="EMBL/GenBank/DDBJ databases">
        <title>Draft Genome Sequence of the Radioresistant Bacterium Deinococcus aerius TR0125, Isolated from the Higher Atmosphere above Japan.</title>
        <authorList>
            <person name="Satoh K."/>
            <person name="Arai H."/>
            <person name="Sanzen T."/>
            <person name="Kawaguchi Y."/>
            <person name="Hayashi H."/>
            <person name="Yokobori S."/>
            <person name="Yamagishi A."/>
            <person name="Oono Y."/>
            <person name="Narumi I."/>
        </authorList>
    </citation>
    <scope>NUCLEOTIDE SEQUENCE [LARGE SCALE GENOMIC DNA]</scope>
    <source>
        <strain evidence="4">TR0125</strain>
    </source>
</reference>
<keyword evidence="4" id="KW-1185">Reference proteome</keyword>
<name>A0A2I9DV00_9DEIO</name>
<sequence length="205" mass="21602">MFPARLFLVRHGQTASNVSQILRGPSSADDPLDAVGEAQARAVASHLAALNLPRPRVYASPYLRARQTGEAIAAALGVPLTLLDGVREIDPGDWVGRPYSDLRTFSHELLHPAGGLGFPGGESLADVAARFRAALPAHPEPAVIVSHGAALTALLAALLGVDHREAWAGSRFAHANTAVSELEWDGERWRAVRLADASHLPTAGA</sequence>
<keyword evidence="2" id="KW-0413">Isomerase</keyword>
<evidence type="ECO:0000313" key="4">
    <source>
        <dbReference type="Proteomes" id="UP000236569"/>
    </source>
</evidence>
<dbReference type="AlphaFoldDB" id="A0A2I9DV00"/>
<dbReference type="InterPro" id="IPR013078">
    <property type="entry name" value="His_Pase_superF_clade-1"/>
</dbReference>
<dbReference type="RefSeq" id="WP_103129981.1">
    <property type="nucleotide sequence ID" value="NZ_BFAG01000009.1"/>
</dbReference>
<dbReference type="OrthoDB" id="64342at2"/>
<evidence type="ECO:0000256" key="1">
    <source>
        <dbReference type="ARBA" id="ARBA00023152"/>
    </source>
</evidence>
<comment type="caution">
    <text evidence="3">The sequence shown here is derived from an EMBL/GenBank/DDBJ whole genome shotgun (WGS) entry which is preliminary data.</text>
</comment>
<dbReference type="InterPro" id="IPR029033">
    <property type="entry name" value="His_PPase_superfam"/>
</dbReference>
<accession>A0A2I9DV00</accession>
<dbReference type="Gene3D" id="3.40.50.1240">
    <property type="entry name" value="Phosphoglycerate mutase-like"/>
    <property type="match status" value="1"/>
</dbReference>
<organism evidence="3 4">
    <name type="scientific">Deinococcus aerius</name>
    <dbReference type="NCBI Taxonomy" id="200253"/>
    <lineage>
        <taxon>Bacteria</taxon>
        <taxon>Thermotogati</taxon>
        <taxon>Deinococcota</taxon>
        <taxon>Deinococci</taxon>
        <taxon>Deinococcales</taxon>
        <taxon>Deinococcaceae</taxon>
        <taxon>Deinococcus</taxon>
    </lineage>
</organism>
<proteinExistence type="predicted"/>
<evidence type="ECO:0000256" key="2">
    <source>
        <dbReference type="ARBA" id="ARBA00023235"/>
    </source>
</evidence>
<keyword evidence="1" id="KW-0324">Glycolysis</keyword>
<gene>
    <name evidence="3" type="ORF">DAERI_090213</name>
</gene>
<evidence type="ECO:0000313" key="3">
    <source>
        <dbReference type="EMBL" id="GBF06627.1"/>
    </source>
</evidence>
<dbReference type="InterPro" id="IPR001345">
    <property type="entry name" value="PG/BPGM_mutase_AS"/>
</dbReference>
<dbReference type="Proteomes" id="UP000236569">
    <property type="component" value="Unassembled WGS sequence"/>
</dbReference>
<dbReference type="InterPro" id="IPR050275">
    <property type="entry name" value="PGM_Phosphatase"/>
</dbReference>
<dbReference type="EMBL" id="BFAG01000009">
    <property type="protein sequence ID" value="GBF06627.1"/>
    <property type="molecule type" value="Genomic_DNA"/>
</dbReference>
<dbReference type="PANTHER" id="PTHR48100:SF1">
    <property type="entry name" value="HISTIDINE PHOSPHATASE FAMILY PROTEIN-RELATED"/>
    <property type="match status" value="1"/>
</dbReference>
<protein>
    <submittedName>
        <fullName evidence="3">Phosphoglyceromutase 2, co-factor independent, gpm</fullName>
    </submittedName>
</protein>
<dbReference type="GO" id="GO:0005737">
    <property type="term" value="C:cytoplasm"/>
    <property type="evidence" value="ECO:0007669"/>
    <property type="project" value="TreeGrafter"/>
</dbReference>
<dbReference type="CDD" id="cd07067">
    <property type="entry name" value="HP_PGM_like"/>
    <property type="match status" value="1"/>
</dbReference>
<dbReference type="SMART" id="SM00855">
    <property type="entry name" value="PGAM"/>
    <property type="match status" value="1"/>
</dbReference>
<dbReference type="PANTHER" id="PTHR48100">
    <property type="entry name" value="BROAD-SPECIFICITY PHOSPHATASE YOR283W-RELATED"/>
    <property type="match status" value="1"/>
</dbReference>
<dbReference type="GO" id="GO:0016791">
    <property type="term" value="F:phosphatase activity"/>
    <property type="evidence" value="ECO:0007669"/>
    <property type="project" value="TreeGrafter"/>
</dbReference>